<keyword evidence="4" id="KW-1185">Reference proteome</keyword>
<evidence type="ECO:0000256" key="2">
    <source>
        <dbReference type="SAM" id="Phobius"/>
    </source>
</evidence>
<dbReference type="Proteomes" id="UP000019335">
    <property type="component" value="Unassembled WGS sequence"/>
</dbReference>
<evidence type="ECO:0000256" key="1">
    <source>
        <dbReference type="SAM" id="MobiDB-lite"/>
    </source>
</evidence>
<keyword evidence="2" id="KW-0812">Transmembrane</keyword>
<comment type="caution">
    <text evidence="3">The sequence shown here is derived from an EMBL/GenBank/DDBJ whole genome shotgun (WGS) entry which is preliminary data.</text>
</comment>
<evidence type="ECO:0000313" key="4">
    <source>
        <dbReference type="Proteomes" id="UP000019335"/>
    </source>
</evidence>
<dbReference type="EMBL" id="AZIL01003418">
    <property type="protein sequence ID" value="EWM20050.1"/>
    <property type="molecule type" value="Genomic_DNA"/>
</dbReference>
<dbReference type="Gene3D" id="1.20.120.20">
    <property type="entry name" value="Apolipoprotein"/>
    <property type="match status" value="1"/>
</dbReference>
<keyword evidence="2" id="KW-0472">Membrane</keyword>
<dbReference type="AlphaFoldDB" id="W7SYX1"/>
<accession>W7SYX1</accession>
<proteinExistence type="predicted"/>
<keyword evidence="2" id="KW-1133">Transmembrane helix</keyword>
<protein>
    <submittedName>
        <fullName evidence="3">Uncharacterized protein</fullName>
    </submittedName>
</protein>
<gene>
    <name evidence="3" type="ORF">Naga_102050g1</name>
</gene>
<sequence length="300" mass="31841">MRTTRAVAGSGTGRTGVLLLLVCLWVGWLPYCLVRGFALPQGPGRLSRCSRWPLRPLPLPSRPFQPLSFVGASLVAGSDKVEGTSGEDGRAVGGDTVRGAAGGQRQGLGEGIRSLELMLLLDRIDVKLEKTNDLVKAEVGAAEARMGTRVDDAVRSLRAEVGASEARTGTRVDDAVSSLRAEVGASEARMGTRVDDAVGAAEARMEMKMESLGTKIGVAEERMGMRMDALDTRMGTRMDALDTRMEAGEAQFKGMMVKQDEFTKTIVKVQAVGTALVLIGGTLGTLVTNGAQLKAFWDSL</sequence>
<dbReference type="OrthoDB" id="10618274at2759"/>
<organism evidence="3 4">
    <name type="scientific">Nannochloropsis gaditana</name>
    <dbReference type="NCBI Taxonomy" id="72520"/>
    <lineage>
        <taxon>Eukaryota</taxon>
        <taxon>Sar</taxon>
        <taxon>Stramenopiles</taxon>
        <taxon>Ochrophyta</taxon>
        <taxon>Eustigmatophyceae</taxon>
        <taxon>Eustigmatales</taxon>
        <taxon>Monodopsidaceae</taxon>
        <taxon>Nannochloropsis</taxon>
    </lineage>
</organism>
<feature type="region of interest" description="Disordered" evidence="1">
    <location>
        <begin position="80"/>
        <end position="103"/>
    </location>
</feature>
<evidence type="ECO:0000313" key="3">
    <source>
        <dbReference type="EMBL" id="EWM20050.1"/>
    </source>
</evidence>
<name>W7SYX1_9STRA</name>
<feature type="compositionally biased region" description="Basic and acidic residues" evidence="1">
    <location>
        <begin position="80"/>
        <end position="90"/>
    </location>
</feature>
<reference evidence="3 4" key="1">
    <citation type="journal article" date="2014" name="Mol. Plant">
        <title>Chromosome Scale Genome Assembly and Transcriptome Profiling of Nannochloropsis gaditana in Nitrogen Depletion.</title>
        <authorList>
            <person name="Corteggiani Carpinelli E."/>
            <person name="Telatin A."/>
            <person name="Vitulo N."/>
            <person name="Forcato C."/>
            <person name="D'Angelo M."/>
            <person name="Schiavon R."/>
            <person name="Vezzi A."/>
            <person name="Giacometti G.M."/>
            <person name="Morosinotto T."/>
            <person name="Valle G."/>
        </authorList>
    </citation>
    <scope>NUCLEOTIDE SEQUENCE [LARGE SCALE GENOMIC DNA]</scope>
    <source>
        <strain evidence="3 4">B-31</strain>
    </source>
</reference>
<feature type="transmembrane region" description="Helical" evidence="2">
    <location>
        <begin position="12"/>
        <end position="31"/>
    </location>
</feature>